<feature type="transmembrane region" description="Helical" evidence="1">
    <location>
        <begin position="12"/>
        <end position="33"/>
    </location>
</feature>
<dbReference type="InterPro" id="IPR003594">
    <property type="entry name" value="HATPase_dom"/>
</dbReference>
<keyword evidence="1" id="KW-1133">Transmembrane helix</keyword>
<evidence type="ECO:0000259" key="2">
    <source>
        <dbReference type="Pfam" id="PF02518"/>
    </source>
</evidence>
<feature type="domain" description="Histidine kinase/HSP90-like ATPase" evidence="2">
    <location>
        <begin position="498"/>
        <end position="548"/>
    </location>
</feature>
<gene>
    <name evidence="3" type="ORF">UFOPK3773_01886</name>
    <name evidence="4" type="ORF">UFOPK3992_00785</name>
</gene>
<keyword evidence="1" id="KW-0812">Transmembrane</keyword>
<dbReference type="AlphaFoldDB" id="A0A6J7KWJ4"/>
<evidence type="ECO:0000256" key="1">
    <source>
        <dbReference type="SAM" id="Phobius"/>
    </source>
</evidence>
<feature type="transmembrane region" description="Helical" evidence="1">
    <location>
        <begin position="262"/>
        <end position="279"/>
    </location>
</feature>
<feature type="transmembrane region" description="Helical" evidence="1">
    <location>
        <begin position="316"/>
        <end position="335"/>
    </location>
</feature>
<accession>A0A6J7KWJ4</accession>
<dbReference type="InterPro" id="IPR036890">
    <property type="entry name" value="HATPase_C_sf"/>
</dbReference>
<dbReference type="Gene3D" id="3.30.565.10">
    <property type="entry name" value="Histidine kinase-like ATPase, C-terminal domain"/>
    <property type="match status" value="1"/>
</dbReference>
<dbReference type="Pfam" id="PF02518">
    <property type="entry name" value="HATPase_c"/>
    <property type="match status" value="1"/>
</dbReference>
<feature type="transmembrane region" description="Helical" evidence="1">
    <location>
        <begin position="355"/>
        <end position="373"/>
    </location>
</feature>
<proteinExistence type="predicted"/>
<evidence type="ECO:0000313" key="3">
    <source>
        <dbReference type="EMBL" id="CAB4959223.1"/>
    </source>
</evidence>
<sequence>MPWSSDLGGPQFLSAPVIWAFIALGLPFALLGGYSMPLSGATPRILFGLSATALVAGLLLLLRVGLRLHDAGGPSPVVAFLVYLAAGMTRAALVTGASAVSEGTFGRVQMPGEAPPLIRVISGGMATVLVMTVVEVVTAQSARHRATVDSLRSTRERLIALAATMSERVSAAQADLARETDTVLGPTMKVLLARLTDLAHSDPEQSQTAGELTRVISEVVRPLSHSLATPPDTPVVRQLPASALSGTAALADSDVRNALRPAVLVAICELMSLVILIIGNGDARLYVISFVGTVTAWVTLQLLVAVRPRSWSAGSILMDLLVLGIVYLGVFAAAHEVFNQSTSLPLSNSLIPLSVLLRVSLLSGLTALVFLAIRRWRLEEQLVVANVELESTIAAFRRQVWLIRRRMGLALHGSLQSALMSSALLLSRENWTPSDLSSARDRIEVALAQLDPALQPEPDLNLALTEVALLWRGTAEIAATVSAAASERLNSEPGLITATQEIVREAVSNAVRHGAASGVDIQIEMLVHDVLRVTITDNGRGVADERSGGLGSRLLDEVTIGWTLSSTGNGSELVANLR</sequence>
<feature type="transmembrane region" description="Helical" evidence="1">
    <location>
        <begin position="117"/>
        <end position="137"/>
    </location>
</feature>
<feature type="transmembrane region" description="Helical" evidence="1">
    <location>
        <begin position="78"/>
        <end position="97"/>
    </location>
</feature>
<name>A0A6J7KWJ4_9ZZZZ</name>
<feature type="transmembrane region" description="Helical" evidence="1">
    <location>
        <begin position="285"/>
        <end position="304"/>
    </location>
</feature>
<dbReference type="SUPFAM" id="SSF55874">
    <property type="entry name" value="ATPase domain of HSP90 chaperone/DNA topoisomerase II/histidine kinase"/>
    <property type="match status" value="1"/>
</dbReference>
<dbReference type="EMBL" id="CAFBOZ010000095">
    <property type="protein sequence ID" value="CAB5003266.1"/>
    <property type="molecule type" value="Genomic_DNA"/>
</dbReference>
<evidence type="ECO:0000313" key="4">
    <source>
        <dbReference type="EMBL" id="CAB5003266.1"/>
    </source>
</evidence>
<protein>
    <submittedName>
        <fullName evidence="3">Unannotated protein</fullName>
    </submittedName>
</protein>
<dbReference type="EMBL" id="CAFBNF010000264">
    <property type="protein sequence ID" value="CAB4959223.1"/>
    <property type="molecule type" value="Genomic_DNA"/>
</dbReference>
<reference evidence="3" key="1">
    <citation type="submission" date="2020-05" db="EMBL/GenBank/DDBJ databases">
        <authorList>
            <person name="Chiriac C."/>
            <person name="Salcher M."/>
            <person name="Ghai R."/>
            <person name="Kavagutti S V."/>
        </authorList>
    </citation>
    <scope>NUCLEOTIDE SEQUENCE</scope>
</reference>
<organism evidence="3">
    <name type="scientific">freshwater metagenome</name>
    <dbReference type="NCBI Taxonomy" id="449393"/>
    <lineage>
        <taxon>unclassified sequences</taxon>
        <taxon>metagenomes</taxon>
        <taxon>ecological metagenomes</taxon>
    </lineage>
</organism>
<keyword evidence="1" id="KW-0472">Membrane</keyword>
<feature type="transmembrane region" description="Helical" evidence="1">
    <location>
        <begin position="45"/>
        <end position="66"/>
    </location>
</feature>